<accession>A0ABS8TZW6</accession>
<evidence type="ECO:0000313" key="2">
    <source>
        <dbReference type="Proteomes" id="UP001199919"/>
    </source>
</evidence>
<protein>
    <recommendedName>
        <fullName evidence="3">NurA domain-containing protein</fullName>
    </recommendedName>
</protein>
<sequence>MSQTEITDQVIKVIAQEIDSRNNRPAKLSIVSVDDASESPHYFEIVAFDQIDKGKNIFFAIDGSHSSQEFYNGLSIGVYAAGYIGYYGGKQLQLNPENDSISLGKSYYPKNILITNEQHAHAVYDEMLALSPVKSFMDFLGVSPDEIFSFDREIIVSSLSKLLSFCQEVLEWSLVYEIANLSIVTPGDIILRDSPLRSNNLKQTYLVKLAAFLTAKGIHLVAVTKNSPVKLELASTFKKIDNYLQDVYKHTYPFSNAEPQWQKLCCWFEIGDDILLSAYPEAKQKKAIKAGEIPTVNLTSMYARKTLTGGRGMGIFFAARLDYVEKLQNYDWVVVDLNIFDVIPEIENGKSERNIGLINKIFYELTRLTQEHYILGYPYPLVEVHSFVTIKDQFKGELMNRVKYALYHDQRMDHVDIENLFLDLNDRF</sequence>
<evidence type="ECO:0000313" key="1">
    <source>
        <dbReference type="EMBL" id="MCD8739368.1"/>
    </source>
</evidence>
<evidence type="ECO:0008006" key="3">
    <source>
        <dbReference type="Google" id="ProtNLM"/>
    </source>
</evidence>
<organism evidence="1 2">
    <name type="scientific">Mucilaginibacter roseus</name>
    <dbReference type="NCBI Taxonomy" id="1528868"/>
    <lineage>
        <taxon>Bacteria</taxon>
        <taxon>Pseudomonadati</taxon>
        <taxon>Bacteroidota</taxon>
        <taxon>Sphingobacteriia</taxon>
        <taxon>Sphingobacteriales</taxon>
        <taxon>Sphingobacteriaceae</taxon>
        <taxon>Mucilaginibacter</taxon>
    </lineage>
</organism>
<dbReference type="RefSeq" id="WP_232175246.1">
    <property type="nucleotide sequence ID" value="NZ_JAJPWV010000001.1"/>
</dbReference>
<comment type="caution">
    <text evidence="1">The sequence shown here is derived from an EMBL/GenBank/DDBJ whole genome shotgun (WGS) entry which is preliminary data.</text>
</comment>
<proteinExistence type="predicted"/>
<dbReference type="EMBL" id="JAJPWV010000001">
    <property type="protein sequence ID" value="MCD8739368.1"/>
    <property type="molecule type" value="Genomic_DNA"/>
</dbReference>
<gene>
    <name evidence="1" type="ORF">LT679_02030</name>
</gene>
<dbReference type="Proteomes" id="UP001199919">
    <property type="component" value="Unassembled WGS sequence"/>
</dbReference>
<reference evidence="1 2" key="1">
    <citation type="submission" date="2021-12" db="EMBL/GenBank/DDBJ databases">
        <title>Mucilaginibacter roseus genome.</title>
        <authorList>
            <person name="Ferreira J.R."/>
            <person name="Newman J.D."/>
        </authorList>
    </citation>
    <scope>NUCLEOTIDE SEQUENCE [LARGE SCALE GENOMIC DNA]</scope>
    <source>
        <strain evidence="1 2">LMG 28454</strain>
    </source>
</reference>
<keyword evidence="2" id="KW-1185">Reference proteome</keyword>
<name>A0ABS8TZW6_9SPHI</name>